<dbReference type="Gene3D" id="3.40.50.300">
    <property type="entry name" value="P-loop containing nucleotide triphosphate hydrolases"/>
    <property type="match status" value="3"/>
</dbReference>
<evidence type="ECO:0000256" key="14">
    <source>
        <dbReference type="ARBA" id="ARBA00022840"/>
    </source>
</evidence>
<feature type="domain" description="RLR CTR" evidence="23">
    <location>
        <begin position="1037"/>
        <end position="1166"/>
    </location>
</feature>
<keyword evidence="10" id="KW-0547">Nucleotide-binding</keyword>
<evidence type="ECO:0000256" key="11">
    <source>
        <dbReference type="ARBA" id="ARBA00022801"/>
    </source>
</evidence>
<comment type="catalytic activity">
    <reaction evidence="19">
        <text>ATP + H2O = ADP + phosphate + H(+)</text>
        <dbReference type="Rhea" id="RHEA:13065"/>
        <dbReference type="ChEBI" id="CHEBI:15377"/>
        <dbReference type="ChEBI" id="CHEBI:15378"/>
        <dbReference type="ChEBI" id="CHEBI:30616"/>
        <dbReference type="ChEBI" id="CHEBI:43474"/>
        <dbReference type="ChEBI" id="CHEBI:456216"/>
        <dbReference type="EC" id="3.6.4.13"/>
    </reaction>
    <physiologicalReaction direction="left-to-right" evidence="19">
        <dbReference type="Rhea" id="RHEA:13066"/>
    </physiologicalReaction>
</comment>
<evidence type="ECO:0000256" key="7">
    <source>
        <dbReference type="ARBA" id="ARBA00022588"/>
    </source>
</evidence>
<dbReference type="SUPFAM" id="SSF52540">
    <property type="entry name" value="P-loop containing nucleoside triphosphate hydrolases"/>
    <property type="match status" value="2"/>
</dbReference>
<evidence type="ECO:0000256" key="17">
    <source>
        <dbReference type="ARBA" id="ARBA00022884"/>
    </source>
</evidence>
<evidence type="ECO:0000256" key="8">
    <source>
        <dbReference type="ARBA" id="ARBA00022723"/>
    </source>
</evidence>
<dbReference type="PROSITE" id="PS51789">
    <property type="entry name" value="RLR_CTR"/>
    <property type="match status" value="1"/>
</dbReference>
<keyword evidence="8" id="KW-0479">Metal-binding</keyword>
<evidence type="ECO:0000256" key="3">
    <source>
        <dbReference type="ARBA" id="ARBA00012552"/>
    </source>
</evidence>
<dbReference type="Gene3D" id="2.170.150.30">
    <property type="entry name" value="RIG-I-like receptor, C-terminal regulatory domain"/>
    <property type="match status" value="1"/>
</dbReference>
<feature type="domain" description="Helicase ATP-binding" evidence="21">
    <location>
        <begin position="311"/>
        <end position="504"/>
    </location>
</feature>
<keyword evidence="7" id="KW-0399">Innate immunity</keyword>
<dbReference type="Pfam" id="PF11648">
    <property type="entry name" value="RIG-I_C-RD"/>
    <property type="match status" value="1"/>
</dbReference>
<keyword evidence="6" id="KW-0597">Phosphoprotein</keyword>
<accession>A0ABN8Q626</accession>
<dbReference type="Pfam" id="PF16739">
    <property type="entry name" value="CARD_2"/>
    <property type="match status" value="1"/>
</dbReference>
<evidence type="ECO:0000256" key="6">
    <source>
        <dbReference type="ARBA" id="ARBA00022553"/>
    </source>
</evidence>
<protein>
    <recommendedName>
        <fullName evidence="3">RNA helicase</fullName>
        <ecNumber evidence="3">3.6.4.13</ecNumber>
    </recommendedName>
</protein>
<evidence type="ECO:0000256" key="15">
    <source>
        <dbReference type="ARBA" id="ARBA00022843"/>
    </source>
</evidence>
<evidence type="ECO:0000259" key="21">
    <source>
        <dbReference type="PROSITE" id="PS51192"/>
    </source>
</evidence>
<dbReference type="SMART" id="SM00490">
    <property type="entry name" value="HELICc"/>
    <property type="match status" value="1"/>
</dbReference>
<dbReference type="EC" id="3.6.4.13" evidence="3"/>
<evidence type="ECO:0000256" key="16">
    <source>
        <dbReference type="ARBA" id="ARBA00022859"/>
    </source>
</evidence>
<evidence type="ECO:0000256" key="1">
    <source>
        <dbReference type="ARBA" id="ARBA00004496"/>
    </source>
</evidence>
<evidence type="ECO:0000313" key="25">
    <source>
        <dbReference type="Proteomes" id="UP001159405"/>
    </source>
</evidence>
<name>A0ABN8Q626_9CNID</name>
<feature type="domain" description="Helicase C-terminal" evidence="22">
    <location>
        <begin position="848"/>
        <end position="1021"/>
    </location>
</feature>
<dbReference type="SMART" id="SM00382">
    <property type="entry name" value="AAA"/>
    <property type="match status" value="1"/>
</dbReference>
<dbReference type="Pfam" id="PF18119">
    <property type="entry name" value="RIG-I_C"/>
    <property type="match status" value="1"/>
</dbReference>
<dbReference type="EMBL" id="CALNXK010000101">
    <property type="protein sequence ID" value="CAH3155330.1"/>
    <property type="molecule type" value="Genomic_DNA"/>
</dbReference>
<dbReference type="PROSITE" id="PS51194">
    <property type="entry name" value="HELICASE_CTER"/>
    <property type="match status" value="1"/>
</dbReference>
<feature type="region of interest" description="Disordered" evidence="20">
    <location>
        <begin position="806"/>
        <end position="866"/>
    </location>
</feature>
<feature type="compositionally biased region" description="Basic and acidic residues" evidence="20">
    <location>
        <begin position="748"/>
        <end position="792"/>
    </location>
</feature>
<dbReference type="PANTHER" id="PTHR14074">
    <property type="entry name" value="HELICASE WITH DEATH DOMAIN-RELATED"/>
    <property type="match status" value="1"/>
</dbReference>
<proteinExistence type="inferred from homology"/>
<dbReference type="InterPro" id="IPR021673">
    <property type="entry name" value="RLR_CTR"/>
</dbReference>
<evidence type="ECO:0000259" key="23">
    <source>
        <dbReference type="PROSITE" id="PS51789"/>
    </source>
</evidence>
<comment type="caution">
    <text evidence="24">The sequence shown here is derived from an EMBL/GenBank/DDBJ whole genome shotgun (WGS) entry which is preliminary data.</text>
</comment>
<keyword evidence="13" id="KW-0862">Zinc</keyword>
<dbReference type="Proteomes" id="UP001159405">
    <property type="component" value="Unassembled WGS sequence"/>
</dbReference>
<dbReference type="InterPro" id="IPR031964">
    <property type="entry name" value="CARD_dom"/>
</dbReference>
<evidence type="ECO:0000256" key="18">
    <source>
        <dbReference type="ARBA" id="ARBA00023118"/>
    </source>
</evidence>
<dbReference type="PANTHER" id="PTHR14074:SF16">
    <property type="entry name" value="ANTIVIRAL INNATE IMMUNE RESPONSE RECEPTOR RIG-I"/>
    <property type="match status" value="1"/>
</dbReference>
<feature type="compositionally biased region" description="Acidic residues" evidence="20">
    <location>
        <begin position="826"/>
        <end position="839"/>
    </location>
</feature>
<comment type="similarity">
    <text evidence="2">Belongs to the helicase family. RLR subfamily.</text>
</comment>
<evidence type="ECO:0000256" key="10">
    <source>
        <dbReference type="ARBA" id="ARBA00022741"/>
    </source>
</evidence>
<dbReference type="SMART" id="SM00487">
    <property type="entry name" value="DEXDc"/>
    <property type="match status" value="1"/>
</dbReference>
<gene>
    <name evidence="24" type="ORF">PLOB_00001488</name>
</gene>
<sequence>MRPYEKQILEKRLKEFQYEVIPNELLPFLPCLIPEDKEEIKANQTNHGAIRATEVLVDRLKRRHEGFQNFVQALRKCGSEHTALLLDPNYDYRDDNEDEQTADRDGSGLHFKLIGTAIDVAISGNLLPEGCEVQTESFCEIDRVVADIFSDQKSSESKRMRKELQKHLPKGAAFVNTSRGSIILTFRLSSEQAANELWDMYTEGEFQSMLQTVFVKDALKDLQKEGLEKTPKLELNLCTNKFKKIRDKLKEIESEQESDRLLSIPRKSENGRVEDSEQEMEFIIPEVFLGDKANALGPGELKLREYQKELAEPAIQGKNTIICAPTNSGKTYVAIEIAKRHLERLNSDDEKSASSTSNRKKGRVVFIVSTVNLVLQQKERFDYFFGGKYSVGEISGANSTDIPLKYLLQDHNVVVMTAQILVNALNNENKDQRVELKDISLLLFDECHHANKEHPYNNIMGTYLALKSQPGCQHSLPQIVGLTASLGAGRAPSRDKAEEHIILVSANLDTEAISTVRENRAELQNYANIPDQETFVAEKSDQDPFETIISKVMEKIENRLKTMNGKSFKAGPPDKGGQQYRQWVEEFYKDAVAVGDRYLVTYTEHLREYHISLTLNSNTRMKNARKYLQKYFDSLDREKFTKTDEYLETLFHKAMEMLDKFIENNGEPENPQLMKLKELLLEKYKEPQKGDNGQQTKANENKKEDGTSRNSANENCLERESNKMDAINGDVELSKLADENATETAYRQGEKKGKWHGHEENAVNGDEMRECSGKEKDEITERSSPDKVYQDDKVGESVSEILCVHEQDSAGSSSSCDKTVHSHEESDSEAMGDLDDDMAESSMSDTANEEDKAKKTKARHHPEWEGPKGILFTRTRESTEALLDWIKETEELKAVLRPVLLVGSGDGKIGMTQIEQERVIKMFKTGEKNLLLATSVAEEGLDISDCNYVIRYDMMGNEISLVQSRGRVRAECGKYSVLVGHSGARKRQGISALRERLMTVALNKVQEMDPEEFKKKVKDVQKKILQDRCLKKNICALRTSEPLPHDVSFRCRKCQVFVCQAHDVRRIQGSHHVIIDINVRNEKVDIKHLNKPRKIDDIEMNKKIFCKNCGEDWGVTALISGVEWLCIKIRSFVLEFPGEDQPRKMFKKWKDLPFGIKEASMEDILKHSCDKGPGNDLLDFNFDV</sequence>
<organism evidence="24 25">
    <name type="scientific">Porites lobata</name>
    <dbReference type="NCBI Taxonomy" id="104759"/>
    <lineage>
        <taxon>Eukaryota</taxon>
        <taxon>Metazoa</taxon>
        <taxon>Cnidaria</taxon>
        <taxon>Anthozoa</taxon>
        <taxon>Hexacorallia</taxon>
        <taxon>Scleractinia</taxon>
        <taxon>Fungiina</taxon>
        <taxon>Poritidae</taxon>
        <taxon>Porites</taxon>
    </lineage>
</organism>
<keyword evidence="5" id="KW-1017">Isopeptide bond</keyword>
<dbReference type="InterPro" id="IPR027417">
    <property type="entry name" value="P-loop_NTPase"/>
</dbReference>
<keyword evidence="9" id="KW-0677">Repeat</keyword>
<keyword evidence="15" id="KW-0832">Ubl conjugation</keyword>
<evidence type="ECO:0000256" key="5">
    <source>
        <dbReference type="ARBA" id="ARBA00022499"/>
    </source>
</evidence>
<evidence type="ECO:0000256" key="2">
    <source>
        <dbReference type="ARBA" id="ARBA00006866"/>
    </source>
</evidence>
<dbReference type="InterPro" id="IPR014001">
    <property type="entry name" value="Helicase_ATP-bd"/>
</dbReference>
<evidence type="ECO:0000256" key="12">
    <source>
        <dbReference type="ARBA" id="ARBA00022806"/>
    </source>
</evidence>
<comment type="subcellular location">
    <subcellularLocation>
        <location evidence="1">Cytoplasm</location>
    </subcellularLocation>
</comment>
<evidence type="ECO:0000313" key="24">
    <source>
        <dbReference type="EMBL" id="CAH3155330.1"/>
    </source>
</evidence>
<dbReference type="InterPro" id="IPR001650">
    <property type="entry name" value="Helicase_C-like"/>
</dbReference>
<dbReference type="InterPro" id="IPR006935">
    <property type="entry name" value="Helicase/UvrB_N"/>
</dbReference>
<dbReference type="Gene3D" id="1.20.1320.30">
    <property type="match status" value="1"/>
</dbReference>
<feature type="region of interest" description="Disordered" evidence="20">
    <location>
        <begin position="742"/>
        <end position="792"/>
    </location>
</feature>
<keyword evidence="25" id="KW-1185">Reference proteome</keyword>
<evidence type="ECO:0000256" key="13">
    <source>
        <dbReference type="ARBA" id="ARBA00022833"/>
    </source>
</evidence>
<evidence type="ECO:0000256" key="19">
    <source>
        <dbReference type="ARBA" id="ARBA00049390"/>
    </source>
</evidence>
<keyword evidence="14" id="KW-0067">ATP-binding</keyword>
<dbReference type="Pfam" id="PF04851">
    <property type="entry name" value="ResIII"/>
    <property type="match status" value="1"/>
</dbReference>
<dbReference type="Pfam" id="PF00271">
    <property type="entry name" value="Helicase_C"/>
    <property type="match status" value="1"/>
</dbReference>
<dbReference type="InterPro" id="IPR051363">
    <property type="entry name" value="RLR_Helicase"/>
</dbReference>
<reference evidence="24 25" key="1">
    <citation type="submission" date="2022-05" db="EMBL/GenBank/DDBJ databases">
        <authorList>
            <consortium name="Genoscope - CEA"/>
            <person name="William W."/>
        </authorList>
    </citation>
    <scope>NUCLEOTIDE SEQUENCE [LARGE SCALE GENOMIC DNA]</scope>
</reference>
<dbReference type="SUPFAM" id="SSF47986">
    <property type="entry name" value="DEATH domain"/>
    <property type="match status" value="1"/>
</dbReference>
<feature type="region of interest" description="Disordered" evidence="20">
    <location>
        <begin position="686"/>
        <end position="724"/>
    </location>
</feature>
<dbReference type="InterPro" id="IPR011029">
    <property type="entry name" value="DEATH-like_dom_sf"/>
</dbReference>
<keyword evidence="16" id="KW-0391">Immunity</keyword>
<keyword evidence="18" id="KW-0051">Antiviral defense</keyword>
<keyword evidence="4" id="KW-0963">Cytoplasm</keyword>
<keyword evidence="12" id="KW-0347">Helicase</keyword>
<evidence type="ECO:0000256" key="9">
    <source>
        <dbReference type="ARBA" id="ARBA00022737"/>
    </source>
</evidence>
<evidence type="ECO:0000259" key="22">
    <source>
        <dbReference type="PROSITE" id="PS51194"/>
    </source>
</evidence>
<dbReference type="InterPro" id="IPR038557">
    <property type="entry name" value="RLR_C_sf"/>
</dbReference>
<dbReference type="InterPro" id="IPR041204">
    <property type="entry name" value="RIG-I-like_C"/>
</dbReference>
<evidence type="ECO:0000256" key="20">
    <source>
        <dbReference type="SAM" id="MobiDB-lite"/>
    </source>
</evidence>
<dbReference type="PROSITE" id="PS51192">
    <property type="entry name" value="HELICASE_ATP_BIND_1"/>
    <property type="match status" value="1"/>
</dbReference>
<keyword evidence="17" id="KW-0694">RNA-binding</keyword>
<dbReference type="Gene3D" id="1.10.533.10">
    <property type="entry name" value="Death Domain, Fas"/>
    <property type="match status" value="1"/>
</dbReference>
<evidence type="ECO:0000256" key="4">
    <source>
        <dbReference type="ARBA" id="ARBA00022490"/>
    </source>
</evidence>
<keyword evidence="11" id="KW-0378">Hydrolase</keyword>
<dbReference type="InterPro" id="IPR003593">
    <property type="entry name" value="AAA+_ATPase"/>
</dbReference>